<dbReference type="Proteomes" id="UP001283361">
    <property type="component" value="Unassembled WGS sequence"/>
</dbReference>
<evidence type="ECO:0000313" key="2">
    <source>
        <dbReference type="EMBL" id="KAK3740192.1"/>
    </source>
</evidence>
<comment type="caution">
    <text evidence="2">The sequence shown here is derived from an EMBL/GenBank/DDBJ whole genome shotgun (WGS) entry which is preliminary data.</text>
</comment>
<accession>A0AAE0YC46</accession>
<sequence length="125" mass="14363">MLGYRLFSDNCPFKPQDQHSCSESPEGGKEGKKKDIIISSEELPVLALLRLFRSKLVFPSRSLLLPTSLFRPRALYFTLLWQTRSEPLSLDWSLSGLDSEVHKLRFSYGEVKVCRSHVHREGLQV</sequence>
<gene>
    <name evidence="2" type="ORF">RRG08_054215</name>
</gene>
<dbReference type="AlphaFoldDB" id="A0AAE0YC46"/>
<feature type="region of interest" description="Disordered" evidence="1">
    <location>
        <begin position="15"/>
        <end position="34"/>
    </location>
</feature>
<dbReference type="EMBL" id="JAWDGP010006482">
    <property type="protein sequence ID" value="KAK3740192.1"/>
    <property type="molecule type" value="Genomic_DNA"/>
</dbReference>
<evidence type="ECO:0000256" key="1">
    <source>
        <dbReference type="SAM" id="MobiDB-lite"/>
    </source>
</evidence>
<name>A0AAE0YC46_9GAST</name>
<protein>
    <submittedName>
        <fullName evidence="2">Uncharacterized protein</fullName>
    </submittedName>
</protein>
<organism evidence="2 3">
    <name type="scientific">Elysia crispata</name>
    <name type="common">lettuce slug</name>
    <dbReference type="NCBI Taxonomy" id="231223"/>
    <lineage>
        <taxon>Eukaryota</taxon>
        <taxon>Metazoa</taxon>
        <taxon>Spiralia</taxon>
        <taxon>Lophotrochozoa</taxon>
        <taxon>Mollusca</taxon>
        <taxon>Gastropoda</taxon>
        <taxon>Heterobranchia</taxon>
        <taxon>Euthyneura</taxon>
        <taxon>Panpulmonata</taxon>
        <taxon>Sacoglossa</taxon>
        <taxon>Placobranchoidea</taxon>
        <taxon>Plakobranchidae</taxon>
        <taxon>Elysia</taxon>
    </lineage>
</organism>
<reference evidence="2" key="1">
    <citation type="journal article" date="2023" name="G3 (Bethesda)">
        <title>A reference genome for the long-term kleptoplast-retaining sea slug Elysia crispata morphotype clarki.</title>
        <authorList>
            <person name="Eastman K.E."/>
            <person name="Pendleton A.L."/>
            <person name="Shaikh M.A."/>
            <person name="Suttiyut T."/>
            <person name="Ogas R."/>
            <person name="Tomko P."/>
            <person name="Gavelis G."/>
            <person name="Widhalm J.R."/>
            <person name="Wisecaver J.H."/>
        </authorList>
    </citation>
    <scope>NUCLEOTIDE SEQUENCE</scope>
    <source>
        <strain evidence="2">ECLA1</strain>
    </source>
</reference>
<evidence type="ECO:0000313" key="3">
    <source>
        <dbReference type="Proteomes" id="UP001283361"/>
    </source>
</evidence>
<proteinExistence type="predicted"/>
<keyword evidence="3" id="KW-1185">Reference proteome</keyword>